<evidence type="ECO:0000256" key="6">
    <source>
        <dbReference type="SAM" id="Coils"/>
    </source>
</evidence>
<evidence type="ECO:0000256" key="3">
    <source>
        <dbReference type="ARBA" id="ARBA00022722"/>
    </source>
</evidence>
<dbReference type="Proteomes" id="UP000054874">
    <property type="component" value="Unassembled WGS sequence"/>
</dbReference>
<proteinExistence type="inferred from homology"/>
<evidence type="ECO:0000256" key="1">
    <source>
        <dbReference type="ARBA" id="ARBA00005915"/>
    </source>
</evidence>
<evidence type="ECO:0000256" key="4">
    <source>
        <dbReference type="ARBA" id="ARBA00022801"/>
    </source>
</evidence>
<dbReference type="EMBL" id="LNAM01000187">
    <property type="protein sequence ID" value="KSV58027.1"/>
    <property type="molecule type" value="Genomic_DNA"/>
</dbReference>
<dbReference type="InterPro" id="IPR004610">
    <property type="entry name" value="RecJ"/>
</dbReference>
<dbReference type="InterPro" id="IPR003156">
    <property type="entry name" value="DHHA1_dom"/>
</dbReference>
<evidence type="ECO:0000259" key="9">
    <source>
        <dbReference type="Pfam" id="PF17768"/>
    </source>
</evidence>
<feature type="domain" description="RecJ OB" evidence="9">
    <location>
        <begin position="461"/>
        <end position="583"/>
    </location>
</feature>
<evidence type="ECO:0000256" key="2">
    <source>
        <dbReference type="ARBA" id="ARBA00019841"/>
    </source>
</evidence>
<keyword evidence="5 10" id="KW-0269">Exonuclease</keyword>
<dbReference type="OrthoDB" id="9809852at2"/>
<dbReference type="RefSeq" id="WP_058353729.1">
    <property type="nucleotide sequence ID" value="NZ_CABMMD010000187.1"/>
</dbReference>
<protein>
    <recommendedName>
        <fullName evidence="2">Single-stranded-DNA-specific exonuclease RecJ</fullName>
    </recommendedName>
</protein>
<dbReference type="AlphaFoldDB" id="A0A0V8QBQ9"/>
<evidence type="ECO:0000256" key="5">
    <source>
        <dbReference type="ARBA" id="ARBA00022839"/>
    </source>
</evidence>
<dbReference type="STRING" id="290052.ASU35_14245"/>
<dbReference type="Pfam" id="PF02272">
    <property type="entry name" value="DHHA1"/>
    <property type="match status" value="1"/>
</dbReference>
<reference evidence="10 11" key="1">
    <citation type="submission" date="2015-11" db="EMBL/GenBank/DDBJ databases">
        <title>Butyribacter intestini gen. nov., sp. nov., a butyric acid-producing bacterium of the family Lachnospiraceae isolated from the human faeces.</title>
        <authorList>
            <person name="Zou Y."/>
            <person name="Xue W."/>
            <person name="Luo G."/>
            <person name="Lv M."/>
        </authorList>
    </citation>
    <scope>NUCLEOTIDE SEQUENCE [LARGE SCALE GENOMIC DNA]</scope>
    <source>
        <strain evidence="10 11">ACET-33324</strain>
    </source>
</reference>
<evidence type="ECO:0000313" key="11">
    <source>
        <dbReference type="Proteomes" id="UP000054874"/>
    </source>
</evidence>
<dbReference type="Gene3D" id="3.90.1640.30">
    <property type="match status" value="1"/>
</dbReference>
<gene>
    <name evidence="10" type="ORF">ASU35_14245</name>
</gene>
<dbReference type="GO" id="GO:0006281">
    <property type="term" value="P:DNA repair"/>
    <property type="evidence" value="ECO:0007669"/>
    <property type="project" value="InterPro"/>
</dbReference>
<organism evidence="10 11">
    <name type="scientific">Acetivibrio ethanolgignens</name>
    <dbReference type="NCBI Taxonomy" id="290052"/>
    <lineage>
        <taxon>Bacteria</taxon>
        <taxon>Bacillati</taxon>
        <taxon>Bacillota</taxon>
        <taxon>Clostridia</taxon>
        <taxon>Eubacteriales</taxon>
        <taxon>Oscillospiraceae</taxon>
        <taxon>Acetivibrio</taxon>
    </lineage>
</organism>
<dbReference type="Pfam" id="PF17768">
    <property type="entry name" value="RecJ_OB"/>
    <property type="match status" value="1"/>
</dbReference>
<dbReference type="GO" id="GO:0008409">
    <property type="term" value="F:5'-3' exonuclease activity"/>
    <property type="evidence" value="ECO:0007669"/>
    <property type="project" value="InterPro"/>
</dbReference>
<dbReference type="InterPro" id="IPR001667">
    <property type="entry name" value="DDH_dom"/>
</dbReference>
<keyword evidence="3" id="KW-0540">Nuclease</keyword>
<feature type="domain" description="DHHA1" evidence="8">
    <location>
        <begin position="354"/>
        <end position="446"/>
    </location>
</feature>
<dbReference type="PANTHER" id="PTHR30255">
    <property type="entry name" value="SINGLE-STRANDED-DNA-SPECIFIC EXONUCLEASE RECJ"/>
    <property type="match status" value="1"/>
</dbReference>
<comment type="caution">
    <text evidence="10">The sequence shown here is derived from an EMBL/GenBank/DDBJ whole genome shotgun (WGS) entry which is preliminary data.</text>
</comment>
<dbReference type="NCBIfam" id="TIGR00644">
    <property type="entry name" value="recJ"/>
    <property type="match status" value="1"/>
</dbReference>
<dbReference type="GO" id="GO:0006310">
    <property type="term" value="P:DNA recombination"/>
    <property type="evidence" value="ECO:0007669"/>
    <property type="project" value="InterPro"/>
</dbReference>
<keyword evidence="4" id="KW-0378">Hydrolase</keyword>
<dbReference type="Pfam" id="PF01368">
    <property type="entry name" value="DHH"/>
    <property type="match status" value="1"/>
</dbReference>
<keyword evidence="11" id="KW-1185">Reference proteome</keyword>
<dbReference type="InterPro" id="IPR041122">
    <property type="entry name" value="RecJ_OB"/>
</dbReference>
<dbReference type="Gene3D" id="3.10.310.30">
    <property type="match status" value="1"/>
</dbReference>
<dbReference type="InterPro" id="IPR051673">
    <property type="entry name" value="SSDNA_exonuclease_RecJ"/>
</dbReference>
<dbReference type="PANTHER" id="PTHR30255:SF2">
    <property type="entry name" value="SINGLE-STRANDED-DNA-SPECIFIC EXONUCLEASE RECJ"/>
    <property type="match status" value="1"/>
</dbReference>
<name>A0A0V8QBQ9_9FIRM</name>
<dbReference type="InterPro" id="IPR038763">
    <property type="entry name" value="DHH_sf"/>
</dbReference>
<evidence type="ECO:0000259" key="7">
    <source>
        <dbReference type="Pfam" id="PF01368"/>
    </source>
</evidence>
<evidence type="ECO:0000259" key="8">
    <source>
        <dbReference type="Pfam" id="PF02272"/>
    </source>
</evidence>
<comment type="similarity">
    <text evidence="1">Belongs to the RecJ family.</text>
</comment>
<feature type="domain" description="DDH" evidence="7">
    <location>
        <begin position="78"/>
        <end position="215"/>
    </location>
</feature>
<dbReference type="SUPFAM" id="SSF64182">
    <property type="entry name" value="DHH phosphoesterases"/>
    <property type="match status" value="1"/>
</dbReference>
<feature type="coiled-coil region" evidence="6">
    <location>
        <begin position="309"/>
        <end position="336"/>
    </location>
</feature>
<keyword evidence="6" id="KW-0175">Coiled coil</keyword>
<sequence>MEKWFIKNKKADFALIAKSFGISETLAHLAVNRGITSGEALKSFLAPSLSTLASPKLFKDGEKLASTIVEKLSEGKRVRIIGDYDVDGVMSTYLLYRGLTSCAEALGSASVIDYEIPDRIKDGYGINIDLVEVAWENGVDTIITCDNGIAAKSQVAYGKEKGMTMLITDHHDIPIEEGVPAADAVVNPKQEDCTYPFPGLCGAGVVFQLLRLLFEACGIPIEKWEELVEFTAIATVCDVMDLVEENRAIVSVGLKRLEHTKNIGLKALILECGLEGSELTAYHMGFVIGPCINATGRLDTAKKGLSLLMTEDEKEAARLAKELRTLNEERKVLTEEGLKAAVSQVENSPFLQQDKVLVIYLADCHESLAGIIAGRLRERYNKPTIVLTKTEKGVKGSGRSIEEYSMFEELSRCGELLTKFGGHPMAAGLSLEEEKIEKLRQTLNEKTTLTEDDLIPKLSFDMVLPFRKISLSLIREMALLEPYGKGNPKPRFALKDVELKRAFVIGKNKNMLRLQVKQADSPMYTAMLFSGFEVFQTMLAEKYGALAFDNLLSGRAEGYQMDILFYPDINEYNGYENIQLVVESFR</sequence>
<accession>A0A0V8QBQ9</accession>
<evidence type="ECO:0000313" key="10">
    <source>
        <dbReference type="EMBL" id="KSV58027.1"/>
    </source>
</evidence>
<dbReference type="GO" id="GO:0003676">
    <property type="term" value="F:nucleic acid binding"/>
    <property type="evidence" value="ECO:0007669"/>
    <property type="project" value="InterPro"/>
</dbReference>